<dbReference type="PANTHER" id="PTHR35789">
    <property type="entry name" value="SPORE GERMINATION PROTEIN B3"/>
    <property type="match status" value="1"/>
</dbReference>
<reference evidence="10 11" key="1">
    <citation type="submission" date="2018-10" db="EMBL/GenBank/DDBJ databases">
        <title>Phylogenomics of Brevibacillus.</title>
        <authorList>
            <person name="Dunlap C."/>
        </authorList>
    </citation>
    <scope>NUCLEOTIDE SEQUENCE [LARGE SCALE GENOMIC DNA]</scope>
    <source>
        <strain evidence="10 11">JCM 15774</strain>
    </source>
</reference>
<dbReference type="InterPro" id="IPR008844">
    <property type="entry name" value="Spore_GerAC-like"/>
</dbReference>
<dbReference type="Pfam" id="PF25198">
    <property type="entry name" value="Spore_GerAC_N"/>
    <property type="match status" value="1"/>
</dbReference>
<keyword evidence="3" id="KW-0309">Germination</keyword>
<dbReference type="PANTHER" id="PTHR35789:SF1">
    <property type="entry name" value="SPORE GERMINATION PROTEIN B3"/>
    <property type="match status" value="1"/>
</dbReference>
<gene>
    <name evidence="10" type="ORF">EDM59_04750</name>
</gene>
<dbReference type="Proteomes" id="UP000269573">
    <property type="component" value="Unassembled WGS sequence"/>
</dbReference>
<dbReference type="InterPro" id="IPR057336">
    <property type="entry name" value="GerAC_N"/>
</dbReference>
<keyword evidence="6" id="KW-0564">Palmitate</keyword>
<dbReference type="EMBL" id="RHHU01000003">
    <property type="protein sequence ID" value="RNB88434.1"/>
    <property type="molecule type" value="Genomic_DNA"/>
</dbReference>
<evidence type="ECO:0000256" key="1">
    <source>
        <dbReference type="ARBA" id="ARBA00004635"/>
    </source>
</evidence>
<dbReference type="AlphaFoldDB" id="A0A3M8DK96"/>
<evidence type="ECO:0000259" key="8">
    <source>
        <dbReference type="Pfam" id="PF05504"/>
    </source>
</evidence>
<evidence type="ECO:0000259" key="9">
    <source>
        <dbReference type="Pfam" id="PF25198"/>
    </source>
</evidence>
<dbReference type="GO" id="GO:0016020">
    <property type="term" value="C:membrane"/>
    <property type="evidence" value="ECO:0007669"/>
    <property type="project" value="UniProtKB-SubCell"/>
</dbReference>
<comment type="similarity">
    <text evidence="2">Belongs to the GerABKC lipoprotein family.</text>
</comment>
<evidence type="ECO:0000256" key="6">
    <source>
        <dbReference type="ARBA" id="ARBA00023139"/>
    </source>
</evidence>
<organism evidence="10 11">
    <name type="scientific">Brevibacillus nitrificans</name>
    <dbReference type="NCBI Taxonomy" id="651560"/>
    <lineage>
        <taxon>Bacteria</taxon>
        <taxon>Bacillati</taxon>
        <taxon>Bacillota</taxon>
        <taxon>Bacilli</taxon>
        <taxon>Bacillales</taxon>
        <taxon>Paenibacillaceae</taxon>
        <taxon>Brevibacillus</taxon>
    </lineage>
</organism>
<dbReference type="Gene3D" id="3.30.300.210">
    <property type="entry name" value="Nutrient germinant receptor protein C, domain 3"/>
    <property type="match status" value="1"/>
</dbReference>
<evidence type="ECO:0000313" key="10">
    <source>
        <dbReference type="EMBL" id="RNB88434.1"/>
    </source>
</evidence>
<accession>A0A3M8DK96</accession>
<dbReference type="Pfam" id="PF05504">
    <property type="entry name" value="Spore_GerAC"/>
    <property type="match status" value="1"/>
</dbReference>
<dbReference type="NCBIfam" id="TIGR02887">
    <property type="entry name" value="spore_ger_x_C"/>
    <property type="match status" value="1"/>
</dbReference>
<evidence type="ECO:0000256" key="7">
    <source>
        <dbReference type="ARBA" id="ARBA00023288"/>
    </source>
</evidence>
<dbReference type="GO" id="GO:0009847">
    <property type="term" value="P:spore germination"/>
    <property type="evidence" value="ECO:0007669"/>
    <property type="project" value="InterPro"/>
</dbReference>
<dbReference type="InterPro" id="IPR046953">
    <property type="entry name" value="Spore_GerAC-like_C"/>
</dbReference>
<comment type="caution">
    <text evidence="10">The sequence shown here is derived from an EMBL/GenBank/DDBJ whole genome shotgun (WGS) entry which is preliminary data.</text>
</comment>
<keyword evidence="7" id="KW-0449">Lipoprotein</keyword>
<keyword evidence="5" id="KW-0472">Membrane</keyword>
<sequence>MEQQEEGSVKHVLIWLAILYLLTGCGFKDIDKRYLVMAVGVDKSDIKDKPYRVSLKLAIPTSQIRPGQSNTFHLISDDAPTITEAVRHLKSKVDKELDFSQNKMIVFGTKIGEERLNKETIDWFLRRSEIQGIAFMAIGDPTAEQVLNVRPKSERLPADSMLMSFDQEGTESSFIVTEFLFDYHRRLSEKGLDPYLPVIRPLKETYLIDRVAVFDKEKIKAVLNPEETRIFNELSKKIRNFDIETKKENVQFALNVTSFGYSYRFDERNPSSPKLMMDVRIKGITEESKQTFYNSQWGRYKEVAETEAAKRYRHVLEKLQSLGVDPIGFGLRYRATHYHGDEDWEKWKAIYPRLEWNIKVNIDLIGSGGIK</sequence>
<feature type="domain" description="Spore germination GerAC-like C-terminal" evidence="8">
    <location>
        <begin position="210"/>
        <end position="368"/>
    </location>
</feature>
<keyword evidence="4" id="KW-0732">Signal</keyword>
<evidence type="ECO:0000313" key="11">
    <source>
        <dbReference type="Proteomes" id="UP000269573"/>
    </source>
</evidence>
<evidence type="ECO:0000256" key="4">
    <source>
        <dbReference type="ARBA" id="ARBA00022729"/>
    </source>
</evidence>
<evidence type="ECO:0000256" key="2">
    <source>
        <dbReference type="ARBA" id="ARBA00007886"/>
    </source>
</evidence>
<name>A0A3M8DK96_9BACL</name>
<protein>
    <submittedName>
        <fullName evidence="10">Ger(X)C family spore germination protein</fullName>
    </submittedName>
</protein>
<keyword evidence="11" id="KW-1185">Reference proteome</keyword>
<evidence type="ECO:0000256" key="5">
    <source>
        <dbReference type="ARBA" id="ARBA00023136"/>
    </source>
</evidence>
<dbReference type="InterPro" id="IPR038501">
    <property type="entry name" value="Spore_GerAC_C_sf"/>
</dbReference>
<feature type="domain" description="Spore germination protein N-terminal" evidence="9">
    <location>
        <begin position="28"/>
        <end position="200"/>
    </location>
</feature>
<comment type="subcellular location">
    <subcellularLocation>
        <location evidence="1">Membrane</location>
        <topology evidence="1">Lipid-anchor</topology>
    </subcellularLocation>
</comment>
<proteinExistence type="inferred from homology"/>
<evidence type="ECO:0000256" key="3">
    <source>
        <dbReference type="ARBA" id="ARBA00022544"/>
    </source>
</evidence>